<dbReference type="SUPFAM" id="SSF53383">
    <property type="entry name" value="PLP-dependent transferases"/>
    <property type="match status" value="1"/>
</dbReference>
<proteinExistence type="inferred from homology"/>
<dbReference type="Gene3D" id="3.90.1150.10">
    <property type="entry name" value="Aspartate Aminotransferase, domain 1"/>
    <property type="match status" value="1"/>
</dbReference>
<dbReference type="Gene3D" id="3.40.640.10">
    <property type="entry name" value="Type I PLP-dependent aspartate aminotransferase-like (Major domain)"/>
    <property type="match status" value="1"/>
</dbReference>
<protein>
    <recommendedName>
        <fullName evidence="1">Aminotransferase</fullName>
        <ecNumber evidence="1">2.6.1.-</ecNumber>
    </recommendedName>
</protein>
<evidence type="ECO:0000256" key="1">
    <source>
        <dbReference type="RuleBase" id="RU000481"/>
    </source>
</evidence>
<dbReference type="InterPro" id="IPR015422">
    <property type="entry name" value="PyrdxlP-dep_Trfase_small"/>
</dbReference>
<organism evidence="3 4">
    <name type="scientific">Kineobactrum salinum</name>
    <dbReference type="NCBI Taxonomy" id="2708301"/>
    <lineage>
        <taxon>Bacteria</taxon>
        <taxon>Pseudomonadati</taxon>
        <taxon>Pseudomonadota</taxon>
        <taxon>Gammaproteobacteria</taxon>
        <taxon>Cellvibrionales</taxon>
        <taxon>Halieaceae</taxon>
        <taxon>Kineobactrum</taxon>
    </lineage>
</organism>
<evidence type="ECO:0000313" key="3">
    <source>
        <dbReference type="EMBL" id="QIB65445.1"/>
    </source>
</evidence>
<name>A0A6C0U4X1_9GAMM</name>
<dbReference type="PANTHER" id="PTHR43510:SF1">
    <property type="entry name" value="AMINOTRANSFERASE FUNCTION, HYPOTHETICAL (EUROFUNG)"/>
    <property type="match status" value="1"/>
</dbReference>
<dbReference type="PROSITE" id="PS00105">
    <property type="entry name" value="AA_TRANSFER_CLASS_1"/>
    <property type="match status" value="1"/>
</dbReference>
<dbReference type="RefSeq" id="WP_163494684.1">
    <property type="nucleotide sequence ID" value="NZ_CP048711.1"/>
</dbReference>
<dbReference type="EC" id="2.6.1.-" evidence="1"/>
<dbReference type="AlphaFoldDB" id="A0A6C0U4X1"/>
<dbReference type="InterPro" id="IPR004838">
    <property type="entry name" value="NHTrfase_class1_PyrdxlP-BS"/>
</dbReference>
<keyword evidence="4" id="KW-1185">Reference proteome</keyword>
<comment type="cofactor">
    <cofactor evidence="1">
        <name>pyridoxal 5'-phosphate</name>
        <dbReference type="ChEBI" id="CHEBI:597326"/>
    </cofactor>
</comment>
<keyword evidence="1 3" id="KW-0032">Aminotransferase</keyword>
<reference evidence="3 4" key="1">
    <citation type="submission" date="2020-02" db="EMBL/GenBank/DDBJ databases">
        <title>Genome sequencing for Kineobactrum sp. M2.</title>
        <authorList>
            <person name="Park S.-J."/>
        </authorList>
    </citation>
    <scope>NUCLEOTIDE SEQUENCE [LARGE SCALE GENOMIC DNA]</scope>
    <source>
        <strain evidence="3 4">M2</strain>
    </source>
</reference>
<sequence length="370" mass="41902">MYFKRMVMEKESPEEIGYDNIRYNLSESSIMDKRLSEIGIHLDDLLLHYGSHGGVQELKEIIGNSHYGLNAENVLVCSGACMALFVINATILSPKDSVLVIQPNYATNIEVPRSLDINIDLIKLSFDDGFRLDLDEVKSRVHSGTKLISVTYPHNPSGVMISRDELDELVRIAEQHDCYLLVDETYRELTFGEKLPTAASLSSKAVSVESVSKSYGVPGIRIGWLASQDLELMERFLATKEQIIICNSIVDEHIALEVLKKKQELLEETNKKNHKNFQLLKNWMADQSVFEWVEPAGGVVCLARFRPEIEIDTSKFYNTLFDDYRTFVGPGRWFDQSDRYFRIGYGWPTTDDLAAGLEGLQSAARDTVSQ</sequence>
<dbReference type="GO" id="GO:0030170">
    <property type="term" value="F:pyridoxal phosphate binding"/>
    <property type="evidence" value="ECO:0007669"/>
    <property type="project" value="InterPro"/>
</dbReference>
<dbReference type="InterPro" id="IPR004839">
    <property type="entry name" value="Aminotransferase_I/II_large"/>
</dbReference>
<dbReference type="Pfam" id="PF00155">
    <property type="entry name" value="Aminotran_1_2"/>
    <property type="match status" value="1"/>
</dbReference>
<dbReference type="GO" id="GO:0008483">
    <property type="term" value="F:transaminase activity"/>
    <property type="evidence" value="ECO:0007669"/>
    <property type="project" value="UniProtKB-KW"/>
</dbReference>
<comment type="similarity">
    <text evidence="1">Belongs to the class-I pyridoxal-phosphate-dependent aminotransferase family.</text>
</comment>
<dbReference type="KEGG" id="kim:G3T16_08560"/>
<keyword evidence="1 3" id="KW-0808">Transferase</keyword>
<gene>
    <name evidence="3" type="ORF">G3T16_08560</name>
</gene>
<feature type="domain" description="Aminotransferase class I/classII large" evidence="2">
    <location>
        <begin position="47"/>
        <end position="351"/>
    </location>
</feature>
<dbReference type="PANTHER" id="PTHR43510">
    <property type="entry name" value="AMINOTRANSFERASE FUNCTION, HYPOTHETICAL (EUROFUNG)"/>
    <property type="match status" value="1"/>
</dbReference>
<evidence type="ECO:0000313" key="4">
    <source>
        <dbReference type="Proteomes" id="UP000477680"/>
    </source>
</evidence>
<dbReference type="EMBL" id="CP048711">
    <property type="protein sequence ID" value="QIB65445.1"/>
    <property type="molecule type" value="Genomic_DNA"/>
</dbReference>
<evidence type="ECO:0000259" key="2">
    <source>
        <dbReference type="Pfam" id="PF00155"/>
    </source>
</evidence>
<dbReference type="InterPro" id="IPR015424">
    <property type="entry name" value="PyrdxlP-dep_Trfase"/>
</dbReference>
<dbReference type="CDD" id="cd00609">
    <property type="entry name" value="AAT_like"/>
    <property type="match status" value="1"/>
</dbReference>
<dbReference type="Proteomes" id="UP000477680">
    <property type="component" value="Chromosome"/>
</dbReference>
<dbReference type="InterPro" id="IPR015421">
    <property type="entry name" value="PyrdxlP-dep_Trfase_major"/>
</dbReference>
<accession>A0A6C0U4X1</accession>